<feature type="non-terminal residue" evidence="1">
    <location>
        <position position="62"/>
    </location>
</feature>
<gene>
    <name evidence="1" type="ORF">ACFQ07_26360</name>
</gene>
<name>A0ABW3CMN9_9ACTN</name>
<sequence length="62" mass="6859">MSTDPTPAPGPETPAPTTCYRHPDRETYVRCARCDRHICPECMRDAAVGHQCPECVAEGNRT</sequence>
<dbReference type="Proteomes" id="UP001597083">
    <property type="component" value="Unassembled WGS sequence"/>
</dbReference>
<reference evidence="2" key="1">
    <citation type="journal article" date="2019" name="Int. J. Syst. Evol. Microbiol.">
        <title>The Global Catalogue of Microorganisms (GCM) 10K type strain sequencing project: providing services to taxonomists for standard genome sequencing and annotation.</title>
        <authorList>
            <consortium name="The Broad Institute Genomics Platform"/>
            <consortium name="The Broad Institute Genome Sequencing Center for Infectious Disease"/>
            <person name="Wu L."/>
            <person name="Ma J."/>
        </authorList>
    </citation>
    <scope>NUCLEOTIDE SEQUENCE [LARGE SCALE GENOMIC DNA]</scope>
    <source>
        <strain evidence="2">JCM 31696</strain>
    </source>
</reference>
<dbReference type="GO" id="GO:0008233">
    <property type="term" value="F:peptidase activity"/>
    <property type="evidence" value="ECO:0007669"/>
    <property type="project" value="UniProtKB-KW"/>
</dbReference>
<comment type="caution">
    <text evidence="1">The sequence shown here is derived from an EMBL/GenBank/DDBJ whole genome shotgun (WGS) entry which is preliminary data.</text>
</comment>
<proteinExistence type="predicted"/>
<dbReference type="GO" id="GO:0006508">
    <property type="term" value="P:proteolysis"/>
    <property type="evidence" value="ECO:0007669"/>
    <property type="project" value="UniProtKB-KW"/>
</dbReference>
<accession>A0ABW3CMN9</accession>
<evidence type="ECO:0000313" key="2">
    <source>
        <dbReference type="Proteomes" id="UP001597083"/>
    </source>
</evidence>
<protein>
    <submittedName>
        <fullName evidence="1">Rhomboid family intramembrane serine protease</fullName>
    </submittedName>
</protein>
<organism evidence="1 2">
    <name type="scientific">Actinomadura adrarensis</name>
    <dbReference type="NCBI Taxonomy" id="1819600"/>
    <lineage>
        <taxon>Bacteria</taxon>
        <taxon>Bacillati</taxon>
        <taxon>Actinomycetota</taxon>
        <taxon>Actinomycetes</taxon>
        <taxon>Streptosporangiales</taxon>
        <taxon>Thermomonosporaceae</taxon>
        <taxon>Actinomadura</taxon>
    </lineage>
</organism>
<evidence type="ECO:0000313" key="1">
    <source>
        <dbReference type="EMBL" id="MFD0855793.1"/>
    </source>
</evidence>
<keyword evidence="1" id="KW-0645">Protease</keyword>
<keyword evidence="2" id="KW-1185">Reference proteome</keyword>
<dbReference type="EMBL" id="JBHTIR010003791">
    <property type="protein sequence ID" value="MFD0855793.1"/>
    <property type="molecule type" value="Genomic_DNA"/>
</dbReference>
<keyword evidence="1" id="KW-0378">Hydrolase</keyword>